<evidence type="ECO:0000256" key="1">
    <source>
        <dbReference type="ARBA" id="ARBA00022598"/>
    </source>
</evidence>
<keyword evidence="1" id="KW-0436">Ligase</keyword>
<accession>C7ZNH7</accession>
<dbReference type="GO" id="GO:0016874">
    <property type="term" value="F:ligase activity"/>
    <property type="evidence" value="ECO:0007669"/>
    <property type="project" value="UniProtKB-KW"/>
</dbReference>
<reference evidence="3 4" key="1">
    <citation type="journal article" date="2009" name="PLoS Genet.">
        <title>The genome of Nectria haematococca: contribution of supernumerary chromosomes to gene expansion.</title>
        <authorList>
            <person name="Coleman J.J."/>
            <person name="Rounsley S.D."/>
            <person name="Rodriguez-Carres M."/>
            <person name="Kuo A."/>
            <person name="Wasmann C.C."/>
            <person name="Grimwood J."/>
            <person name="Schmutz J."/>
            <person name="Taga M."/>
            <person name="White G.J."/>
            <person name="Zhou S."/>
            <person name="Schwartz D.C."/>
            <person name="Freitag M."/>
            <person name="Ma L.J."/>
            <person name="Danchin E.G."/>
            <person name="Henrissat B."/>
            <person name="Coutinho P.M."/>
            <person name="Nelson D.R."/>
            <person name="Straney D."/>
            <person name="Napoli C.A."/>
            <person name="Barker B.M."/>
            <person name="Gribskov M."/>
            <person name="Rep M."/>
            <person name="Kroken S."/>
            <person name="Molnar I."/>
            <person name="Rensing C."/>
            <person name="Kennell J.C."/>
            <person name="Zamora J."/>
            <person name="Farman M.L."/>
            <person name="Selker E.U."/>
            <person name="Salamov A."/>
            <person name="Shapiro H."/>
            <person name="Pangilinan J."/>
            <person name="Lindquist E."/>
            <person name="Lamers C."/>
            <person name="Grigoriev I.V."/>
            <person name="Geiser D.M."/>
            <person name="Covert S.F."/>
            <person name="Temporini E."/>
            <person name="Vanetten H.D."/>
        </authorList>
    </citation>
    <scope>NUCLEOTIDE SEQUENCE [LARGE SCALE GENOMIC DNA]</scope>
    <source>
        <strain evidence="4">ATCC MYA-4622 / CBS 123669 / FGSC 9596 / NRRL 45880 / 77-13-4</strain>
    </source>
</reference>
<dbReference type="HOGENOM" id="CLU_257246_0_0_1"/>
<protein>
    <recommendedName>
        <fullName evidence="2">Carrier domain-containing protein</fullName>
    </recommendedName>
</protein>
<dbReference type="RefSeq" id="XP_003040140.1">
    <property type="nucleotide sequence ID" value="XM_003040094.1"/>
</dbReference>
<evidence type="ECO:0000313" key="3">
    <source>
        <dbReference type="EMBL" id="EEU34427.1"/>
    </source>
</evidence>
<evidence type="ECO:0000313" key="4">
    <source>
        <dbReference type="Proteomes" id="UP000005206"/>
    </source>
</evidence>
<dbReference type="STRING" id="660122.C7ZNH7"/>
<keyword evidence="4" id="KW-1185">Reference proteome</keyword>
<organism evidence="3 4">
    <name type="scientific">Fusarium vanettenii (strain ATCC MYA-4622 / CBS 123669 / FGSC 9596 / NRRL 45880 / 77-13-4)</name>
    <name type="common">Fusarium solani subsp. pisi</name>
    <dbReference type="NCBI Taxonomy" id="660122"/>
    <lineage>
        <taxon>Eukaryota</taxon>
        <taxon>Fungi</taxon>
        <taxon>Dikarya</taxon>
        <taxon>Ascomycota</taxon>
        <taxon>Pezizomycotina</taxon>
        <taxon>Sordariomycetes</taxon>
        <taxon>Hypocreomycetidae</taxon>
        <taxon>Hypocreales</taxon>
        <taxon>Nectriaceae</taxon>
        <taxon>Fusarium</taxon>
        <taxon>Fusarium solani species complex</taxon>
        <taxon>Fusarium vanettenii</taxon>
    </lineage>
</organism>
<dbReference type="EMBL" id="GG698968">
    <property type="protein sequence ID" value="EEU34427.1"/>
    <property type="molecule type" value="Genomic_DNA"/>
</dbReference>
<dbReference type="InterPro" id="IPR009081">
    <property type="entry name" value="PP-bd_ACP"/>
</dbReference>
<dbReference type="PROSITE" id="PS50075">
    <property type="entry name" value="CARRIER"/>
    <property type="match status" value="1"/>
</dbReference>
<dbReference type="VEuPathDB" id="FungiDB:NECHADRAFT_87045"/>
<dbReference type="Pfam" id="PF00668">
    <property type="entry name" value="Condensation"/>
    <property type="match status" value="1"/>
</dbReference>
<evidence type="ECO:0000259" key="2">
    <source>
        <dbReference type="PROSITE" id="PS50075"/>
    </source>
</evidence>
<dbReference type="Gene3D" id="1.10.1200.10">
    <property type="entry name" value="ACP-like"/>
    <property type="match status" value="1"/>
</dbReference>
<proteinExistence type="predicted"/>
<dbReference type="GO" id="GO:0044550">
    <property type="term" value="P:secondary metabolite biosynthetic process"/>
    <property type="evidence" value="ECO:0007669"/>
    <property type="project" value="TreeGrafter"/>
</dbReference>
<dbReference type="GeneID" id="9677971"/>
<dbReference type="SUPFAM" id="SSF47336">
    <property type="entry name" value="ACP-like"/>
    <property type="match status" value="1"/>
</dbReference>
<gene>
    <name evidence="3" type="ORF">NECHADRAFT_87045</name>
</gene>
<dbReference type="PANTHER" id="PTHR45527:SF1">
    <property type="entry name" value="FATTY ACID SYNTHASE"/>
    <property type="match status" value="1"/>
</dbReference>
<dbReference type="KEGG" id="nhe:NECHADRAFT_87045"/>
<dbReference type="PANTHER" id="PTHR45527">
    <property type="entry name" value="NONRIBOSOMAL PEPTIDE SYNTHETASE"/>
    <property type="match status" value="1"/>
</dbReference>
<dbReference type="AlphaFoldDB" id="C7ZNH7"/>
<dbReference type="OMA" id="DIATTIC"/>
<dbReference type="InParanoid" id="C7ZNH7"/>
<dbReference type="Proteomes" id="UP000005206">
    <property type="component" value="Chromosome 11"/>
</dbReference>
<dbReference type="GO" id="GO:0031177">
    <property type="term" value="F:phosphopantetheine binding"/>
    <property type="evidence" value="ECO:0007669"/>
    <property type="project" value="TreeGrafter"/>
</dbReference>
<dbReference type="SUPFAM" id="SSF52777">
    <property type="entry name" value="CoA-dependent acyltransferases"/>
    <property type="match status" value="4"/>
</dbReference>
<feature type="domain" description="Carrier" evidence="2">
    <location>
        <begin position="201"/>
        <end position="274"/>
    </location>
</feature>
<dbReference type="Gene3D" id="3.30.559.30">
    <property type="entry name" value="Nonribosomal peptide synthetase, condensation domain"/>
    <property type="match status" value="3"/>
</dbReference>
<dbReference type="InterPro" id="IPR036736">
    <property type="entry name" value="ACP-like_sf"/>
</dbReference>
<dbReference type="GO" id="GO:0005737">
    <property type="term" value="C:cytoplasm"/>
    <property type="evidence" value="ECO:0007669"/>
    <property type="project" value="TreeGrafter"/>
</dbReference>
<dbReference type="InterPro" id="IPR023213">
    <property type="entry name" value="CAT-like_dom_sf"/>
</dbReference>
<dbReference type="InterPro" id="IPR001242">
    <property type="entry name" value="Condensation_dom"/>
</dbReference>
<dbReference type="Gene3D" id="3.30.559.10">
    <property type="entry name" value="Chloramphenicol acetyltransferase-like domain"/>
    <property type="match status" value="3"/>
</dbReference>
<name>C7ZNH7_FUSV7</name>
<dbReference type="GO" id="GO:0043041">
    <property type="term" value="P:amino acid activation for nonribosomal peptide biosynthetic process"/>
    <property type="evidence" value="ECO:0007669"/>
    <property type="project" value="TreeGrafter"/>
</dbReference>
<dbReference type="eggNOG" id="KOG1178">
    <property type="taxonomic scope" value="Eukaryota"/>
</dbReference>
<sequence>MQAVFDLALADVVGTSDVTYGLVLSGRVLPIAGADSVHLPCIVTIPGRLNTEHLSTVEDVIHHIHKATSESLEYQHTSLRYIQRWVKSEGPIFECLFSFIKSAEAQGHDLWEEAQSSMPSEYPLAVEVEADAKNGCVRITCGFTSAFGHPDFARDFVAKMNLMVSTIVSNESISLDSFNLSRSASAATRGPSKDWDDHPWSSLELEIGDMIKRFCGWESLQICRNSSFLSLGLDSMTAIRFSSQLRDAGIAVSSAEVMCFPCVGALAHRVVEAAVADVPSPPLSYCDDDPQLDEFASRVARLSSNDITKAVSKCSPLQTTMITQVMESNGVVYVHPHIVRLAEPTSVDRLKEAYHVTIETNDILRTSFHTVPEMNFSWIGVVHSDVPLAWQETAVPSGSDIAEVVVRYMQLGRFLAIIMHHALYDDASLPFIFNDLASAYHGVSLPDRPPFTNAVHHLSQDQSKACQFWTKLFDGYQVTPLPQSPQHKQSSGMFYSDTDIELGMMHISESCKEMEVTVQSFAILAYAKPSVKFSPGAHLWDPRLNVWLGEVQKSLRQSGVLSAATLVDTLFVLQHNVQTLEDDSANNDIWMPYVTDDYVPESEYKLNLEVEQTDKAIKVCALCKGEILTRADLNRVQMRQAPRRRFEWGSQGIGLDSLSAIRVASMCRAAGLKAGVGAVLQGSTLRGICLRVQAMPQEGINKSSLIMSYSDIRQDVIAQLGLRPNAIDKILPYLSGQMYHLASWLQTGRALFEPAWPFSCSERIDVETMKDVWFSLRQNNSILRTCFFAIARSDAVQVVLNGCDRDDGTFQVITSAESLENLALLQARQIALHPSSLKTPPLRLGLLEATDRDGILIVMNHAIYDAWTMPQFVDELAGYYSQEAPTPRPDFASFVEFTLQSLNEVDEPAYWRSAIGNSVPTLIHSARGGEDDQTSQKNKQLFVGVRDAVKNLGHLDRACRSSNVSLQTIVILAVSRVLAQLTGVSNPTLGLYQTGRSAAFTGIDRLTGPCLNVTPFTVQDALPENEFEAFQVGEKARSIQAALAERVPYEQSSLRDILSRWRTTRDTSLNLFNVWLNLLWMQTQHQSIEHAPESAQPKSLLAHLPIGVPTDFMPSKPFPDEDGSATSISKLDISYLPQKNIDIDIAPNGSTDSIGFGIRVQGGLMNEEEIHLCGTYWAGD</sequence>
<dbReference type="OrthoDB" id="5098218at2759"/>
<dbReference type="Pfam" id="PF00550">
    <property type="entry name" value="PP-binding"/>
    <property type="match status" value="1"/>
</dbReference>